<dbReference type="SUPFAM" id="SSF88697">
    <property type="entry name" value="PUA domain-like"/>
    <property type="match status" value="1"/>
</dbReference>
<evidence type="ECO:0000313" key="1">
    <source>
        <dbReference type="EMBL" id="OWP61669.1"/>
    </source>
</evidence>
<dbReference type="OrthoDB" id="161793at2"/>
<dbReference type="EMBL" id="NIRR01000049">
    <property type="protein sequence ID" value="OWP61669.1"/>
    <property type="molecule type" value="Genomic_DNA"/>
</dbReference>
<organism evidence="1 2">
    <name type="scientific">Hymenobacter amundsenii</name>
    <dbReference type="NCBI Taxonomy" id="2006685"/>
    <lineage>
        <taxon>Bacteria</taxon>
        <taxon>Pseudomonadati</taxon>
        <taxon>Bacteroidota</taxon>
        <taxon>Cytophagia</taxon>
        <taxon>Cytophagales</taxon>
        <taxon>Hymenobacteraceae</taxon>
        <taxon>Hymenobacter</taxon>
    </lineage>
</organism>
<name>A0A246FGL7_9BACT</name>
<comment type="caution">
    <text evidence="1">The sequence shown here is derived from an EMBL/GenBank/DDBJ whole genome shotgun (WGS) entry which is preliminary data.</text>
</comment>
<reference evidence="1 2" key="1">
    <citation type="submission" date="2017-06" db="EMBL/GenBank/DDBJ databases">
        <title>Hymenobacter amundsenii sp. nov. isolated from regoliths in Antarctica.</title>
        <authorList>
            <person name="Sedlacek I."/>
            <person name="Kralova S."/>
            <person name="Pantucek R."/>
            <person name="Svec P."/>
            <person name="Holochova P."/>
            <person name="Stankova E."/>
            <person name="Vrbovska V."/>
            <person name="Busse H.-J."/>
        </authorList>
    </citation>
    <scope>NUCLEOTIDE SEQUENCE [LARGE SCALE GENOMIC DNA]</scope>
    <source>
        <strain evidence="1 2">CCM 8682</strain>
    </source>
</reference>
<protein>
    <recommendedName>
        <fullName evidence="3">ASCH domain-containing protein</fullName>
    </recommendedName>
</protein>
<keyword evidence="2" id="KW-1185">Reference proteome</keyword>
<dbReference type="AlphaFoldDB" id="A0A246FGL7"/>
<evidence type="ECO:0008006" key="3">
    <source>
        <dbReference type="Google" id="ProtNLM"/>
    </source>
</evidence>
<accession>A0A246FGL7</accession>
<proteinExistence type="predicted"/>
<dbReference type="RefSeq" id="WP_088465882.1">
    <property type="nucleotide sequence ID" value="NZ_NIRR01000049.1"/>
</dbReference>
<gene>
    <name evidence="1" type="ORF">CDA63_18165</name>
</gene>
<dbReference type="InterPro" id="IPR015947">
    <property type="entry name" value="PUA-like_sf"/>
</dbReference>
<dbReference type="Proteomes" id="UP000197277">
    <property type="component" value="Unassembled WGS sequence"/>
</dbReference>
<sequence>MKIPSEAAKPAIIHYSAQSGNACLPDLLDALQHALAGDLYWETQLQRVRQQSGATIHIGVFIEPYLQFILEGKKTLESRFSVNRTAPYRQVRDGDILLLKRSGGPIVGICCITHAWFHVLDPKTWSSLQSQYAQALCISDPAFWQEKQKANYASLMQVRYVRPITPTISFIKSDRRGWLALIQPEIPAQCL</sequence>
<evidence type="ECO:0000313" key="2">
    <source>
        <dbReference type="Proteomes" id="UP000197277"/>
    </source>
</evidence>